<dbReference type="SUPFAM" id="SSF56059">
    <property type="entry name" value="Glutathione synthetase ATP-binding domain-like"/>
    <property type="match status" value="1"/>
</dbReference>
<dbReference type="EMBL" id="JTDE01000085">
    <property type="protein sequence ID" value="KAF7262374.1"/>
    <property type="molecule type" value="Genomic_DNA"/>
</dbReference>
<evidence type="ECO:0008006" key="7">
    <source>
        <dbReference type="Google" id="ProtNLM"/>
    </source>
</evidence>
<dbReference type="OrthoDB" id="202825at2759"/>
<feature type="compositionally biased region" description="Basic and acidic residues" evidence="4">
    <location>
        <begin position="8"/>
        <end position="17"/>
    </location>
</feature>
<feature type="region of interest" description="Disordered" evidence="4">
    <location>
        <begin position="1301"/>
        <end position="1422"/>
    </location>
</feature>
<dbReference type="InterPro" id="IPR004344">
    <property type="entry name" value="TTL/TTLL_fam"/>
</dbReference>
<dbReference type="GO" id="GO:0036064">
    <property type="term" value="C:ciliary basal body"/>
    <property type="evidence" value="ECO:0007669"/>
    <property type="project" value="TreeGrafter"/>
</dbReference>
<comment type="caution">
    <text evidence="5">The sequence shown here is derived from an EMBL/GenBank/DDBJ whole genome shotgun (WGS) entry which is preliminary data.</text>
</comment>
<keyword evidence="2" id="KW-0547">Nucleotide-binding</keyword>
<dbReference type="PANTHER" id="PTHR12241">
    <property type="entry name" value="TUBULIN POLYGLUTAMYLASE"/>
    <property type="match status" value="1"/>
</dbReference>
<feature type="compositionally biased region" description="Polar residues" evidence="4">
    <location>
        <begin position="1316"/>
        <end position="1326"/>
    </location>
</feature>
<dbReference type="Pfam" id="PF03133">
    <property type="entry name" value="TTL"/>
    <property type="match status" value="1"/>
</dbReference>
<evidence type="ECO:0000313" key="5">
    <source>
        <dbReference type="EMBL" id="KAF7262374.1"/>
    </source>
</evidence>
<reference evidence="5" key="1">
    <citation type="submission" date="2019-07" db="EMBL/GenBank/DDBJ databases">
        <title>Annotation for the trematode Paragonimus miyazaki's.</title>
        <authorList>
            <person name="Choi Y.-J."/>
        </authorList>
    </citation>
    <scope>NUCLEOTIDE SEQUENCE</scope>
    <source>
        <strain evidence="5">Japan</strain>
    </source>
</reference>
<sequence length="1569" mass="175356">MSAPYSDVRVKKDDSARRSSHSSVLPTSNKITSPFIYIRSPFQAVENDEANEYHQHSFIHAAKESAGNITRFIRPVSLAALRRGPNVQALDSNGLRPPSKRLLARKEDSFVKGIPKSSQKLAAKVNDELDGACNYDALEKSKHHMHRPINSELTDFLFYPGRNNSIKNDNPFLYSSRSFKSGIYSEKNLCSHHEDLGSQPVDQFKSRLHANWPNTHPKLLSRPRLLPKFDFIAPVILQERKCQPTRHPTSCVLTPLAVDLDEHLAETVASKLLLKGSNTEKLLHKKPLSTNVKYIGKSKPYTDRSYFETNKGRVVKSYEEMKQEVERFRFEMSEERQTPRVNNDNCVLGRTDAIKSAEKDCVKVYSSSQPYYAVSVRNLTAQTVVLLRSQTQTFLRDTCSAKNTSHNQSVLNTKLISDEIKINLPLSHCPSLDQNAGVTSVPAVHHRGTVHISTTDSCETKSHEVPISSAPTCASPKQIELDSGNGSDDEEENVIKAWGSLMDEDHHSTQDVASESSGVVHSDHSFTDTEDCQSNEEAVLSTSDENCSSPDEELSDTEHRLIRKHHKVTTLCTSRQDGSESCDATIKHTVASDASCADAVRILAHNGISPCTAASTPDKRIQTVPMGSQKIEQKEAAKNTALLSTKSTDVPKDLIRDTSKGAADVISTQKLIWEPNKSLSNDTKAERTSIIKQKFESVKNSINESQPTPPSSGKEVNSKSCKASAIRAWKTQTKMSHPALIDSLFPNVPPVLRFVEDGQKLESLPWEFRRLLRWRASMLTPVVVKQALMRSGFRVSKLTTASEDLETIESSDWIFYFGKHMRPQVFRSIKEYQKVNHLPCSFHLGRKDRLWKNLVHMQNRFGKEHFNFMPQTFCLPGDLEALKKVWDDEGPNQRWILKPPASARGIGVRLITKWSQVPKKRPAIVQKYLARPYLINDSKFDLRIYVYISSINPLRVYIHEDGLVRFASQKYTNSLRCLGNRFVHLTNYSINRLNSEYISNSNDQAAKGHKWSLRTLWTYLRSQGVSPAPVWSNIKDVVVKTAISTEAAFNTAVYSYCNHSCSVHEVFGFDIFLDEDLQPWLLEVNVSPSMHSDSPLDAKIKGNMVKDMLNIAGLHLPEYSDISSHTVVPTCLAKPAIAKPMDTTSLHNQTTVWHVDPTGVSITPAHTPFGSNPNLNEETNSQEQQLKSYGDVELSASRCPKKPRSPSHDWIIDYRLLISATSQDEREKRRYYVTRAGQYELPKMHTGNCSSAMSVASSNHERTGSAATNHYRKNMKLSHTSRSKYVLSDADDELAVNDFATTSSSASETEIEPSPRNSRFSPNLNVKQVDGKENINNSSKKSARSMGIGPSSPDLKSHRGLSTKELINPRPPAAPREKSIPKSTASTSVSRTAQNNPSSRQRFRSSSSCHGGESRSSNRFQQTLPRIRLASATVDILSTLTPSDVRILISMTDELERCGGFECVFPPLSAGLAVRYLSYFEAPRYANLLCIAYLQKYGQEKEKGIELLRKLCEDNVHLTSAAYGDSIPSTQIWGCGIKKPIISSKDSTKSTTSSPSVRRAPSSSYQSLS</sequence>
<protein>
    <recommendedName>
        <fullName evidence="7">Tubulin polyglutamylase TTLL4</fullName>
    </recommendedName>
</protein>
<dbReference type="GO" id="GO:0005524">
    <property type="term" value="F:ATP binding"/>
    <property type="evidence" value="ECO:0007669"/>
    <property type="project" value="UniProtKB-KW"/>
</dbReference>
<keyword evidence="3" id="KW-0067">ATP-binding</keyword>
<gene>
    <name evidence="5" type="ORF">EG68_00352</name>
</gene>
<feature type="compositionally biased region" description="Polar residues" evidence="4">
    <location>
        <begin position="1381"/>
        <end position="1397"/>
    </location>
</feature>
<evidence type="ECO:0000256" key="2">
    <source>
        <dbReference type="ARBA" id="ARBA00022741"/>
    </source>
</evidence>
<evidence type="ECO:0000256" key="1">
    <source>
        <dbReference type="ARBA" id="ARBA00022598"/>
    </source>
</evidence>
<feature type="region of interest" description="Disordered" evidence="4">
    <location>
        <begin position="1543"/>
        <end position="1569"/>
    </location>
</feature>
<feature type="compositionally biased region" description="Low complexity" evidence="4">
    <location>
        <begin position="1398"/>
        <end position="1417"/>
    </location>
</feature>
<feature type="region of interest" description="Disordered" evidence="4">
    <location>
        <begin position="466"/>
        <end position="490"/>
    </location>
</feature>
<organism evidence="5 6">
    <name type="scientific">Paragonimus skrjabini miyazakii</name>
    <dbReference type="NCBI Taxonomy" id="59628"/>
    <lineage>
        <taxon>Eukaryota</taxon>
        <taxon>Metazoa</taxon>
        <taxon>Spiralia</taxon>
        <taxon>Lophotrochozoa</taxon>
        <taxon>Platyhelminthes</taxon>
        <taxon>Trematoda</taxon>
        <taxon>Digenea</taxon>
        <taxon>Plagiorchiida</taxon>
        <taxon>Troglotremata</taxon>
        <taxon>Troglotrematidae</taxon>
        <taxon>Paragonimus</taxon>
    </lineage>
</organism>
<dbReference type="PANTHER" id="PTHR12241:SF162">
    <property type="entry name" value="TUBULIN MONOGLUTAMYLASE TTLL4"/>
    <property type="match status" value="1"/>
</dbReference>
<dbReference type="PROSITE" id="PS51221">
    <property type="entry name" value="TTL"/>
    <property type="match status" value="1"/>
</dbReference>
<feature type="compositionally biased region" description="Low complexity" evidence="4">
    <location>
        <begin position="1301"/>
        <end position="1315"/>
    </location>
</feature>
<feature type="region of interest" description="Disordered" evidence="4">
    <location>
        <begin position="698"/>
        <end position="719"/>
    </location>
</feature>
<proteinExistence type="predicted"/>
<keyword evidence="6" id="KW-1185">Reference proteome</keyword>
<accession>A0A8S9Z6U1</accession>
<dbReference type="Proteomes" id="UP000822476">
    <property type="component" value="Unassembled WGS sequence"/>
</dbReference>
<dbReference type="GO" id="GO:0000226">
    <property type="term" value="P:microtubule cytoskeleton organization"/>
    <property type="evidence" value="ECO:0007669"/>
    <property type="project" value="TreeGrafter"/>
</dbReference>
<dbReference type="GO" id="GO:0015631">
    <property type="term" value="F:tubulin binding"/>
    <property type="evidence" value="ECO:0007669"/>
    <property type="project" value="TreeGrafter"/>
</dbReference>
<evidence type="ECO:0000256" key="3">
    <source>
        <dbReference type="ARBA" id="ARBA00022840"/>
    </source>
</evidence>
<evidence type="ECO:0000313" key="6">
    <source>
        <dbReference type="Proteomes" id="UP000822476"/>
    </source>
</evidence>
<name>A0A8S9Z6U1_9TREM</name>
<dbReference type="GO" id="GO:0070740">
    <property type="term" value="F:tubulin-glutamic acid ligase activity"/>
    <property type="evidence" value="ECO:0007669"/>
    <property type="project" value="TreeGrafter"/>
</dbReference>
<feature type="region of interest" description="Disordered" evidence="4">
    <location>
        <begin position="1"/>
        <end position="25"/>
    </location>
</feature>
<dbReference type="Gene3D" id="3.30.470.20">
    <property type="entry name" value="ATP-grasp fold, B domain"/>
    <property type="match status" value="1"/>
</dbReference>
<keyword evidence="1" id="KW-0436">Ligase</keyword>
<evidence type="ECO:0000256" key="4">
    <source>
        <dbReference type="SAM" id="MobiDB-lite"/>
    </source>
</evidence>